<name>A0ABD3FJN9_9STRA</name>
<dbReference type="AlphaFoldDB" id="A0ABD3FJN9"/>
<protein>
    <submittedName>
        <fullName evidence="1">Uncharacterized protein</fullName>
    </submittedName>
</protein>
<comment type="caution">
    <text evidence="1">The sequence shown here is derived from an EMBL/GenBank/DDBJ whole genome shotgun (WGS) entry which is preliminary data.</text>
</comment>
<reference evidence="1 2" key="1">
    <citation type="submission" date="2024-09" db="EMBL/GenBank/DDBJ databases">
        <title>Genome sequencing and assembly of Phytophthora oleae, isolate VK10A, causative agent of rot of olive drupes.</title>
        <authorList>
            <person name="Conti Taguali S."/>
            <person name="Riolo M."/>
            <person name="La Spada F."/>
            <person name="Cacciola S.O."/>
            <person name="Dionisio G."/>
        </authorList>
    </citation>
    <scope>NUCLEOTIDE SEQUENCE [LARGE SCALE GENOMIC DNA]</scope>
    <source>
        <strain evidence="1 2">VK10A</strain>
    </source>
</reference>
<dbReference type="Proteomes" id="UP001632037">
    <property type="component" value="Unassembled WGS sequence"/>
</dbReference>
<dbReference type="EMBL" id="JBIMZQ010000015">
    <property type="protein sequence ID" value="KAL3666988.1"/>
    <property type="molecule type" value="Genomic_DNA"/>
</dbReference>
<keyword evidence="2" id="KW-1185">Reference proteome</keyword>
<proteinExistence type="predicted"/>
<organism evidence="1 2">
    <name type="scientific">Phytophthora oleae</name>
    <dbReference type="NCBI Taxonomy" id="2107226"/>
    <lineage>
        <taxon>Eukaryota</taxon>
        <taxon>Sar</taxon>
        <taxon>Stramenopiles</taxon>
        <taxon>Oomycota</taxon>
        <taxon>Peronosporomycetes</taxon>
        <taxon>Peronosporales</taxon>
        <taxon>Peronosporaceae</taxon>
        <taxon>Phytophthora</taxon>
    </lineage>
</organism>
<sequence length="169" mass="18682">MDATNNTALLKDVLEANGEEHLYNKIVELSVHVEAEPPVIFGWQHVEEFIRAIETARTLAAGPGGEPLPAAPLGLPEVVTVQNFKEAVLDYATVPEALGRLNTTCLPCTMAQYGNVAARLAVLDLNLWIRRVLDVAMQSMPIAFVYITRAQSRTLDRVMMRRPDSLWGN</sequence>
<gene>
    <name evidence="1" type="ORF">V7S43_007933</name>
</gene>
<accession>A0ABD3FJN9</accession>
<evidence type="ECO:0000313" key="2">
    <source>
        <dbReference type="Proteomes" id="UP001632037"/>
    </source>
</evidence>
<evidence type="ECO:0000313" key="1">
    <source>
        <dbReference type="EMBL" id="KAL3666988.1"/>
    </source>
</evidence>